<evidence type="ECO:0000256" key="2">
    <source>
        <dbReference type="ARBA" id="ARBA00022737"/>
    </source>
</evidence>
<dbReference type="OrthoDB" id="1683438at2759"/>
<evidence type="ECO:0000256" key="3">
    <source>
        <dbReference type="ARBA" id="ARBA00022833"/>
    </source>
</evidence>
<evidence type="ECO:0000259" key="5">
    <source>
        <dbReference type="PROSITE" id="PS50081"/>
    </source>
</evidence>
<name>A0A9Q0J1B9_9ROSI</name>
<dbReference type="Pfam" id="PF03107">
    <property type="entry name" value="C1_2"/>
    <property type="match status" value="1"/>
</dbReference>
<evidence type="ECO:0000313" key="6">
    <source>
        <dbReference type="EMBL" id="KAJ4824357.1"/>
    </source>
</evidence>
<feature type="compositionally biased region" description="Polar residues" evidence="4">
    <location>
        <begin position="1"/>
        <end position="11"/>
    </location>
</feature>
<keyword evidence="1" id="KW-0479">Metal-binding</keyword>
<evidence type="ECO:0000313" key="7">
    <source>
        <dbReference type="Proteomes" id="UP001141552"/>
    </source>
</evidence>
<sequence length="695" mass="76300">MVSGSRSSAQRATKKRFTRTTVIHSPPRPANKLKHNTDTSKRVQVGLWGLWFTAAVSNRGGRKVTAAAGGGSSTEKRKEGGSTETYGAKCNACKDLVTTNLAYHCSDEEQSSSSCSFCLHVRCAKISQGVTSPLKHHAHQHDLYCFVATELEIDPCFGAFQCKICRESCKDSMYLCLQSDCRWYSHLGCMSIPDTIKYSGHVHGLTLRDSSVPVVEEEHGGSSTEEHCCNVCSKRRDPIYPVYHCKECPEDCPYFAHIECVASQFPEAPPASEMVSKVSGVEVNEKYSKPRVKGASMYSGFASNETKEPKYSICSECGDIFHGSSSLCTVCTSNPDSGRALAIDNNIQKETYHFIHNHTLSYFNLQEETVLSCNACRSRISSHGYGCLKCSFFVHQSCMEIPRELDHPYHPLHPLRADVVETDAEAFSRSSDEMDQEANKHPDVGDTGAVILKPRCKRNTNNKDFSNDHVLTLHDDDSKLMPTSCDVCHKLVKPPYYTCGSCKFPKFHKICAELPLEMKYPLHSEHPLIYYPIDYRVSFAEALPSLVTPTEAGSLATASTVVTSILAPVVSSEGSPLHPNSGCKGREEGSVRGCHKAQAGPVTSQAGAQQIDPDRSSYSSVKMAAMGTAHGHLQRQPSKVDLDGGGSTRTLLPPLRRAGLLTMTSFTAASRERDPSLYDFGGRFLLPSSGDKQRM</sequence>
<gene>
    <name evidence="6" type="ORF">Tsubulata_009415</name>
</gene>
<proteinExistence type="predicted"/>
<comment type="caution">
    <text evidence="6">The sequence shown here is derived from an EMBL/GenBank/DDBJ whole genome shotgun (WGS) entry which is preliminary data.</text>
</comment>
<dbReference type="EMBL" id="JAKUCV010007203">
    <property type="protein sequence ID" value="KAJ4824357.1"/>
    <property type="molecule type" value="Genomic_DNA"/>
</dbReference>
<protein>
    <recommendedName>
        <fullName evidence="5">Phorbol-ester/DAG-type domain-containing protein</fullName>
    </recommendedName>
</protein>
<dbReference type="PANTHER" id="PTHR46288:SF86">
    <property type="entry name" value="PHORBOL-ESTER_DAG-TYPE DOMAIN-CONTAINING PROTEIN"/>
    <property type="match status" value="1"/>
</dbReference>
<dbReference type="GO" id="GO:0046872">
    <property type="term" value="F:metal ion binding"/>
    <property type="evidence" value="ECO:0007669"/>
    <property type="project" value="UniProtKB-KW"/>
</dbReference>
<feature type="region of interest" description="Disordered" evidence="4">
    <location>
        <begin position="571"/>
        <end position="619"/>
    </location>
</feature>
<dbReference type="SUPFAM" id="SSF57889">
    <property type="entry name" value="Cysteine-rich domain"/>
    <property type="match status" value="3"/>
</dbReference>
<evidence type="ECO:0000256" key="4">
    <source>
        <dbReference type="SAM" id="MobiDB-lite"/>
    </source>
</evidence>
<evidence type="ECO:0000256" key="1">
    <source>
        <dbReference type="ARBA" id="ARBA00022723"/>
    </source>
</evidence>
<keyword evidence="3" id="KW-0862">Zinc</keyword>
<dbReference type="InterPro" id="IPR002219">
    <property type="entry name" value="PKC_DAG/PE"/>
</dbReference>
<organism evidence="6 7">
    <name type="scientific">Turnera subulata</name>
    <dbReference type="NCBI Taxonomy" id="218843"/>
    <lineage>
        <taxon>Eukaryota</taxon>
        <taxon>Viridiplantae</taxon>
        <taxon>Streptophyta</taxon>
        <taxon>Embryophyta</taxon>
        <taxon>Tracheophyta</taxon>
        <taxon>Spermatophyta</taxon>
        <taxon>Magnoliopsida</taxon>
        <taxon>eudicotyledons</taxon>
        <taxon>Gunneridae</taxon>
        <taxon>Pentapetalae</taxon>
        <taxon>rosids</taxon>
        <taxon>fabids</taxon>
        <taxon>Malpighiales</taxon>
        <taxon>Passifloraceae</taxon>
        <taxon>Turnera</taxon>
    </lineage>
</organism>
<accession>A0A9Q0J1B9</accession>
<dbReference type="InterPro" id="IPR046349">
    <property type="entry name" value="C1-like_sf"/>
</dbReference>
<feature type="domain" description="Phorbol-ester/DAG-type" evidence="5">
    <location>
        <begin position="357"/>
        <end position="406"/>
    </location>
</feature>
<feature type="region of interest" description="Disordered" evidence="4">
    <location>
        <begin position="63"/>
        <end position="83"/>
    </location>
</feature>
<keyword evidence="2" id="KW-0677">Repeat</keyword>
<reference evidence="6" key="1">
    <citation type="submission" date="2022-02" db="EMBL/GenBank/DDBJ databases">
        <authorList>
            <person name="Henning P.M."/>
            <person name="McCubbin A.G."/>
            <person name="Shore J.S."/>
        </authorList>
    </citation>
    <scope>NUCLEOTIDE SEQUENCE</scope>
    <source>
        <strain evidence="6">F60SS</strain>
        <tissue evidence="6">Leaves</tissue>
    </source>
</reference>
<dbReference type="PANTHER" id="PTHR46288">
    <property type="entry name" value="PHORBOL-ESTER/DAG-TYPE DOMAIN-CONTAINING PROTEIN"/>
    <property type="match status" value="1"/>
</dbReference>
<dbReference type="AlphaFoldDB" id="A0A9Q0J1B9"/>
<reference evidence="6" key="2">
    <citation type="journal article" date="2023" name="Plants (Basel)">
        <title>Annotation of the Turnera subulata (Passifloraceae) Draft Genome Reveals the S-Locus Evolved after the Divergence of Turneroideae from Passifloroideae in a Stepwise Manner.</title>
        <authorList>
            <person name="Henning P.M."/>
            <person name="Roalson E.H."/>
            <person name="Mir W."/>
            <person name="McCubbin A.G."/>
            <person name="Shore J.S."/>
        </authorList>
    </citation>
    <scope>NUCLEOTIDE SEQUENCE</scope>
    <source>
        <strain evidence="6">F60SS</strain>
    </source>
</reference>
<dbReference type="InterPro" id="IPR004146">
    <property type="entry name" value="DC1"/>
</dbReference>
<keyword evidence="7" id="KW-1185">Reference proteome</keyword>
<dbReference type="Proteomes" id="UP001141552">
    <property type="component" value="Unassembled WGS sequence"/>
</dbReference>
<feature type="region of interest" description="Disordered" evidence="4">
    <location>
        <begin position="1"/>
        <end position="35"/>
    </location>
</feature>
<dbReference type="PROSITE" id="PS50081">
    <property type="entry name" value="ZF_DAG_PE_2"/>
    <property type="match status" value="1"/>
</dbReference>